<gene>
    <name evidence="1" type="ORF">MGM1_3800</name>
</gene>
<dbReference type="HOGENOM" id="CLU_211974_0_0_14"/>
<sequence>MCVCGLDITTPTGSAEINAIPVKNFVKFLSFISHIYFIKKQQN</sequence>
<keyword evidence="2" id="KW-1185">Reference proteome</keyword>
<dbReference type="Proteomes" id="UP000030066">
    <property type="component" value="Chromosome"/>
</dbReference>
<proteinExistence type="predicted"/>
<reference evidence="1 2" key="1">
    <citation type="journal article" date="2014" name="PLoS ONE">
        <title>An emerging Mycoplasma associated with trichomoniasis, vaginal infection and disease.</title>
        <authorList>
            <consortium name="Vaginal Microbiome Consortium"/>
            <person name="Fettweis J.M."/>
            <person name="Serrano M.G."/>
            <person name="Huang B."/>
            <person name="Brooks J.P."/>
            <person name="Glascock A.L."/>
            <person name="Sheth N.U."/>
            <person name="Strauss J.F.III."/>
            <person name="Jefferson K.K."/>
            <person name="Buck G.A."/>
        </authorList>
    </citation>
    <scope>NUCLEOTIDE SEQUENCE [LARGE SCALE GENOMIC DNA]</scope>
    <source>
        <strain evidence="1 2">VCU_M1</strain>
    </source>
</reference>
<evidence type="ECO:0000313" key="1">
    <source>
        <dbReference type="EMBL" id="AIV03752.1"/>
    </source>
</evidence>
<name>A0A097ST53_9BACT</name>
<protein>
    <submittedName>
        <fullName evidence="1">Uncharacterized protein</fullName>
    </submittedName>
</protein>
<dbReference type="KEGG" id="mgj:MGM1_3800"/>
<dbReference type="EMBL" id="CP007711">
    <property type="protein sequence ID" value="AIV03752.1"/>
    <property type="molecule type" value="Genomic_DNA"/>
</dbReference>
<dbReference type="AlphaFoldDB" id="A0A097ST53"/>
<organism evidence="1 2">
    <name type="scientific">Candidatus Malacoplasma girerdii</name>
    <dbReference type="NCBI Taxonomy" id="1318617"/>
    <lineage>
        <taxon>Bacteria</taxon>
        <taxon>Bacillati</taxon>
        <taxon>Mycoplasmatota</taxon>
        <taxon>Mycoplasmoidales</taxon>
        <taxon>Mycoplasmoidaceae</taxon>
        <taxon>Malacoplasma</taxon>
    </lineage>
</organism>
<evidence type="ECO:0000313" key="2">
    <source>
        <dbReference type="Proteomes" id="UP000030066"/>
    </source>
</evidence>
<accession>A0A097ST53</accession>